<keyword evidence="2" id="KW-1185">Reference proteome</keyword>
<evidence type="ECO:0000313" key="1">
    <source>
        <dbReference type="EMBL" id="KRX11740.1"/>
    </source>
</evidence>
<evidence type="ECO:0000313" key="2">
    <source>
        <dbReference type="Proteomes" id="UP000054630"/>
    </source>
</evidence>
<dbReference type="EMBL" id="JYDL01001510">
    <property type="protein sequence ID" value="KRX11740.1"/>
    <property type="molecule type" value="Genomic_DNA"/>
</dbReference>
<dbReference type="Proteomes" id="UP000054630">
    <property type="component" value="Unassembled WGS sequence"/>
</dbReference>
<organism evidence="1 2">
    <name type="scientific">Trichinella nelsoni</name>
    <dbReference type="NCBI Taxonomy" id="6336"/>
    <lineage>
        <taxon>Eukaryota</taxon>
        <taxon>Metazoa</taxon>
        <taxon>Ecdysozoa</taxon>
        <taxon>Nematoda</taxon>
        <taxon>Enoplea</taxon>
        <taxon>Dorylaimia</taxon>
        <taxon>Trichinellida</taxon>
        <taxon>Trichinellidae</taxon>
        <taxon>Trichinella</taxon>
    </lineage>
</organism>
<name>A0A0V0RB93_9BILA</name>
<sequence>MSSMYSTEVGKVINVKARDDSIRKVIYCDSRVKNSFV</sequence>
<gene>
    <name evidence="1" type="ORF">T07_3014</name>
</gene>
<accession>A0A0V0RB93</accession>
<protein>
    <submittedName>
        <fullName evidence="1">Uncharacterized protein</fullName>
    </submittedName>
</protein>
<reference evidence="1 2" key="1">
    <citation type="submission" date="2015-01" db="EMBL/GenBank/DDBJ databases">
        <title>Evolution of Trichinella species and genotypes.</title>
        <authorList>
            <person name="Korhonen P.K."/>
            <person name="Edoardo P."/>
            <person name="Giuseppe L.R."/>
            <person name="Gasser R.B."/>
        </authorList>
    </citation>
    <scope>NUCLEOTIDE SEQUENCE [LARGE SCALE GENOMIC DNA]</scope>
    <source>
        <strain evidence="1">ISS37</strain>
    </source>
</reference>
<comment type="caution">
    <text evidence="1">The sequence shown here is derived from an EMBL/GenBank/DDBJ whole genome shotgun (WGS) entry which is preliminary data.</text>
</comment>
<dbReference type="AlphaFoldDB" id="A0A0V0RB93"/>
<proteinExistence type="predicted"/>